<reference evidence="1 2" key="1">
    <citation type="journal article" date="2011" name="Stand. Genomic Sci.">
        <title>Complete genome sequence of the thermophilic, hydrogen-oxidizing Bacillus tusciae type strain (T2) and reclassification in the new genus, Kyrpidia gen. nov. as Kyrpidia tusciae comb. nov. and emendation of the family Alicyclobacillaceae da Costa and Rainey, 2010.</title>
        <authorList>
            <person name="Klenk H.P."/>
            <person name="Lapidus A."/>
            <person name="Chertkov O."/>
            <person name="Copeland A."/>
            <person name="Del Rio T.G."/>
            <person name="Nolan M."/>
            <person name="Lucas S."/>
            <person name="Chen F."/>
            <person name="Tice H."/>
            <person name="Cheng J.F."/>
            <person name="Han C."/>
            <person name="Bruce D."/>
            <person name="Goodwin L."/>
            <person name="Pitluck S."/>
            <person name="Pati A."/>
            <person name="Ivanova N."/>
            <person name="Mavromatis K."/>
            <person name="Daum C."/>
            <person name="Chen A."/>
            <person name="Palaniappan K."/>
            <person name="Chang Y.J."/>
            <person name="Land M."/>
            <person name="Hauser L."/>
            <person name="Jeffries C.D."/>
            <person name="Detter J.C."/>
            <person name="Rohde M."/>
            <person name="Abt B."/>
            <person name="Pukall R."/>
            <person name="Goker M."/>
            <person name="Bristow J."/>
            <person name="Markowitz V."/>
            <person name="Hugenholtz P."/>
            <person name="Eisen J.A."/>
        </authorList>
    </citation>
    <scope>NUCLEOTIDE SEQUENCE [LARGE SCALE GENOMIC DNA]</scope>
    <source>
        <strain evidence="1 2">DSM 2912</strain>
    </source>
</reference>
<dbReference type="STRING" id="562970.Btus_1890"/>
<dbReference type="HOGENOM" id="CLU_3271639_0_0_9"/>
<dbReference type="AlphaFoldDB" id="D5WQH8"/>
<sequence length="41" mass="4693">MRTLSTVLGIIGGIMTVRSALLRRRQSPAQAWIGRLRRRIM</sequence>
<evidence type="ECO:0000313" key="2">
    <source>
        <dbReference type="Proteomes" id="UP000002368"/>
    </source>
</evidence>
<dbReference type="Proteomes" id="UP000002368">
    <property type="component" value="Chromosome"/>
</dbReference>
<name>D5WQH8_KYRT2</name>
<protein>
    <submittedName>
        <fullName evidence="1">Uncharacterized protein</fullName>
    </submittedName>
</protein>
<organism evidence="1 2">
    <name type="scientific">Kyrpidia tusciae (strain DSM 2912 / NBRC 15312 / T2)</name>
    <name type="common">Bacillus tusciae</name>
    <dbReference type="NCBI Taxonomy" id="562970"/>
    <lineage>
        <taxon>Bacteria</taxon>
        <taxon>Bacillati</taxon>
        <taxon>Bacillota</taxon>
        <taxon>Bacilli</taxon>
        <taxon>Bacillales</taxon>
        <taxon>Alicyclobacillaceae</taxon>
        <taxon>Kyrpidia</taxon>
    </lineage>
</organism>
<evidence type="ECO:0000313" key="1">
    <source>
        <dbReference type="EMBL" id="ADG06587.1"/>
    </source>
</evidence>
<proteinExistence type="predicted"/>
<accession>D5WQH8</accession>
<gene>
    <name evidence="1" type="ordered locus">Btus_1890</name>
</gene>
<keyword evidence="2" id="KW-1185">Reference proteome</keyword>
<dbReference type="KEGG" id="bts:Btus_1890"/>
<dbReference type="EMBL" id="CP002017">
    <property type="protein sequence ID" value="ADG06587.1"/>
    <property type="molecule type" value="Genomic_DNA"/>
</dbReference>